<gene>
    <name evidence="2" type="ORF">QY95_02623</name>
</gene>
<dbReference type="Proteomes" id="UP000031563">
    <property type="component" value="Unassembled WGS sequence"/>
</dbReference>
<sequence length="51" mass="5356">MKNKNNIQFLPLVASVGIGAATYSLMTGRGGQLTDMVPLFSTSTQPVKGSK</sequence>
<keyword evidence="1" id="KW-0472">Membrane</keyword>
<dbReference type="AlphaFoldDB" id="A0A0F5HY64"/>
<comment type="caution">
    <text evidence="2">The sequence shown here is derived from an EMBL/GenBank/DDBJ whole genome shotgun (WGS) entry which is preliminary data.</text>
</comment>
<keyword evidence="1" id="KW-0812">Transmembrane</keyword>
<protein>
    <submittedName>
        <fullName evidence="2">Uncharacterized protein</fullName>
    </submittedName>
</protein>
<dbReference type="RefSeq" id="WP_166701701.1">
    <property type="nucleotide sequence ID" value="NZ_JWIQ02000119.1"/>
</dbReference>
<dbReference type="EMBL" id="JWIR02000048">
    <property type="protein sequence ID" value="KKB38168.1"/>
    <property type="molecule type" value="Genomic_DNA"/>
</dbReference>
<proteinExistence type="predicted"/>
<dbReference type="STRING" id="1221996.QY95_02623"/>
<accession>A0A0F5HY64</accession>
<keyword evidence="3" id="KW-1185">Reference proteome</keyword>
<feature type="transmembrane region" description="Helical" evidence="1">
    <location>
        <begin position="7"/>
        <end position="26"/>
    </location>
</feature>
<reference evidence="2" key="1">
    <citation type="submission" date="2015-02" db="EMBL/GenBank/DDBJ databases">
        <title>Genome Assembly of Bacillaceae bacterium MTCC 8252.</title>
        <authorList>
            <person name="Verma A."/>
            <person name="Khatri I."/>
            <person name="Mual P."/>
            <person name="Subramanian S."/>
            <person name="Krishnamurthi S."/>
        </authorList>
    </citation>
    <scope>NUCLEOTIDE SEQUENCE [LARGE SCALE GENOMIC DNA]</scope>
    <source>
        <strain evidence="2">MTCC 8252</strain>
    </source>
</reference>
<evidence type="ECO:0000313" key="3">
    <source>
        <dbReference type="Proteomes" id="UP000031563"/>
    </source>
</evidence>
<name>A0A0F5HY64_BACTR</name>
<accession>A0A0F5HM03</accession>
<organism evidence="2 3">
    <name type="scientific">Bacillus thermotolerans</name>
    <name type="common">Quasibacillus thermotolerans</name>
    <dbReference type="NCBI Taxonomy" id="1221996"/>
    <lineage>
        <taxon>Bacteria</taxon>
        <taxon>Bacillati</taxon>
        <taxon>Bacillota</taxon>
        <taxon>Bacilli</taxon>
        <taxon>Bacillales</taxon>
        <taxon>Bacillaceae</taxon>
        <taxon>Bacillus</taxon>
    </lineage>
</organism>
<evidence type="ECO:0000313" key="2">
    <source>
        <dbReference type="EMBL" id="KKB38168.1"/>
    </source>
</evidence>
<evidence type="ECO:0000256" key="1">
    <source>
        <dbReference type="SAM" id="Phobius"/>
    </source>
</evidence>
<keyword evidence="1" id="KW-1133">Transmembrane helix</keyword>